<dbReference type="AlphaFoldDB" id="A0A367QT22"/>
<name>A0A367QT22_9NOSO</name>
<organism evidence="4 5">
    <name type="scientific">Nostoc minutum NIES-26</name>
    <dbReference type="NCBI Taxonomy" id="1844469"/>
    <lineage>
        <taxon>Bacteria</taxon>
        <taxon>Bacillati</taxon>
        <taxon>Cyanobacteriota</taxon>
        <taxon>Cyanophyceae</taxon>
        <taxon>Nostocales</taxon>
        <taxon>Nostocaceae</taxon>
        <taxon>Nostoc</taxon>
    </lineage>
</organism>
<feature type="transmembrane region" description="Helical" evidence="2">
    <location>
        <begin position="291"/>
        <end position="313"/>
    </location>
</feature>
<gene>
    <name evidence="4" type="ORF">A6770_26010</name>
</gene>
<dbReference type="PROSITE" id="PS50104">
    <property type="entry name" value="TIR"/>
    <property type="match status" value="1"/>
</dbReference>
<dbReference type="Pfam" id="PF13676">
    <property type="entry name" value="TIR_2"/>
    <property type="match status" value="1"/>
</dbReference>
<feature type="transmembrane region" description="Helical" evidence="2">
    <location>
        <begin position="325"/>
        <end position="345"/>
    </location>
</feature>
<accession>A0A367QT22</accession>
<dbReference type="EMBL" id="LXQD01000305">
    <property type="protein sequence ID" value="RCJ27265.1"/>
    <property type="molecule type" value="Genomic_DNA"/>
</dbReference>
<dbReference type="GO" id="GO:0007165">
    <property type="term" value="P:signal transduction"/>
    <property type="evidence" value="ECO:0007669"/>
    <property type="project" value="InterPro"/>
</dbReference>
<dbReference type="InterPro" id="IPR000157">
    <property type="entry name" value="TIR_dom"/>
</dbReference>
<feature type="region of interest" description="Disordered" evidence="1">
    <location>
        <begin position="157"/>
        <end position="193"/>
    </location>
</feature>
<evidence type="ECO:0000256" key="2">
    <source>
        <dbReference type="SAM" id="Phobius"/>
    </source>
</evidence>
<keyword evidence="2" id="KW-0812">Transmembrane</keyword>
<protein>
    <recommendedName>
        <fullName evidence="3">TIR domain-containing protein</fullName>
    </recommendedName>
</protein>
<feature type="transmembrane region" description="Helical" evidence="2">
    <location>
        <begin position="253"/>
        <end position="279"/>
    </location>
</feature>
<dbReference type="InterPro" id="IPR035897">
    <property type="entry name" value="Toll_tir_struct_dom_sf"/>
</dbReference>
<dbReference type="Gene3D" id="3.40.50.10140">
    <property type="entry name" value="Toll/interleukin-1 receptor homology (TIR) domain"/>
    <property type="match status" value="1"/>
</dbReference>
<feature type="domain" description="TIR" evidence="3">
    <location>
        <begin position="2"/>
        <end position="137"/>
    </location>
</feature>
<dbReference type="SMART" id="SM00255">
    <property type="entry name" value="TIR"/>
    <property type="match status" value="1"/>
</dbReference>
<keyword evidence="2" id="KW-1133">Transmembrane helix</keyword>
<proteinExistence type="predicted"/>
<reference evidence="4" key="1">
    <citation type="submission" date="2016-04" db="EMBL/GenBank/DDBJ databases">
        <authorList>
            <person name="Tabuchi Yagui T.R."/>
        </authorList>
    </citation>
    <scope>NUCLEOTIDE SEQUENCE [LARGE SCALE GENOMIC DNA]</scope>
    <source>
        <strain evidence="4">NIES-26</strain>
    </source>
</reference>
<keyword evidence="5" id="KW-1185">Reference proteome</keyword>
<dbReference type="SUPFAM" id="SSF52200">
    <property type="entry name" value="Toll/Interleukin receptor TIR domain"/>
    <property type="match status" value="1"/>
</dbReference>
<evidence type="ECO:0000256" key="1">
    <source>
        <dbReference type="SAM" id="MobiDB-lite"/>
    </source>
</evidence>
<dbReference type="Proteomes" id="UP000252107">
    <property type="component" value="Unassembled WGS sequence"/>
</dbReference>
<feature type="transmembrane region" description="Helical" evidence="2">
    <location>
        <begin position="223"/>
        <end position="241"/>
    </location>
</feature>
<keyword evidence="2" id="KW-0472">Membrane</keyword>
<evidence type="ECO:0000313" key="4">
    <source>
        <dbReference type="EMBL" id="RCJ27265.1"/>
    </source>
</evidence>
<evidence type="ECO:0000313" key="5">
    <source>
        <dbReference type="Proteomes" id="UP000252107"/>
    </source>
</evidence>
<evidence type="ECO:0000259" key="3">
    <source>
        <dbReference type="PROSITE" id="PS50104"/>
    </source>
</evidence>
<comment type="caution">
    <text evidence="4">The sequence shown here is derived from an EMBL/GenBank/DDBJ whole genome shotgun (WGS) entry which is preliminary data.</text>
</comment>
<feature type="compositionally biased region" description="Polar residues" evidence="1">
    <location>
        <begin position="164"/>
        <end position="193"/>
    </location>
</feature>
<sequence>MKRNLVFISYGERDKGWLEKLQDMLKPTLRGEKILVWDNTQIPPGSLRDDEINNALATAKVAVLMVSANFLASDSIAESELPSLLAAAAQKHLTLIWIYLSACEVPKEIKAYKAAHDTSKPLNRLEPAEQDQVLLSICQIIKKAAIAPIDSTSSRQYPEVINKSEPSNKQSNPKVSHQQLRPTSSQRPIQTPAINRQKTIARPPITRLSISTVDNAVAVGKKIWFILLPLVIIWFFVGAINQSFILNINSTQVLIVLIISGSLGGFFSGVAAWIAWWRIAVARRSVQWEQALLCSIIGLIGGAIGWAIIGNTLNNQGGNLREYGHVFGFFFGLIVVVAILGWLSLRPPRT</sequence>